<feature type="disulfide bond" evidence="6">
    <location>
        <begin position="599"/>
        <end position="608"/>
    </location>
</feature>
<accession>A0A210Q5Z2</accession>
<dbReference type="InterPro" id="IPR000742">
    <property type="entry name" value="EGF"/>
</dbReference>
<evidence type="ECO:0000256" key="6">
    <source>
        <dbReference type="PROSITE-ProRule" id="PRU00076"/>
    </source>
</evidence>
<dbReference type="SMART" id="SM00560">
    <property type="entry name" value="LamGL"/>
    <property type="match status" value="1"/>
</dbReference>
<feature type="domain" description="EGF-like" evidence="10">
    <location>
        <begin position="1762"/>
        <end position="1796"/>
    </location>
</feature>
<evidence type="ECO:0000256" key="5">
    <source>
        <dbReference type="ARBA" id="ARBA00023157"/>
    </source>
</evidence>
<dbReference type="InterPro" id="IPR012314">
    <property type="entry name" value="Pept_M12B_GON-ADAMTSs"/>
</dbReference>
<keyword evidence="3" id="KW-0732">Signal</keyword>
<feature type="compositionally biased region" description="Basic and acidic residues" evidence="8">
    <location>
        <begin position="2310"/>
        <end position="2321"/>
    </location>
</feature>
<feature type="domain" description="WSC" evidence="13">
    <location>
        <begin position="1216"/>
        <end position="1312"/>
    </location>
</feature>
<feature type="domain" description="WSC" evidence="13">
    <location>
        <begin position="355"/>
        <end position="446"/>
    </location>
</feature>
<comment type="caution">
    <text evidence="6">Lacks conserved residue(s) required for the propagation of feature annotation.</text>
</comment>
<dbReference type="SUPFAM" id="SSF57440">
    <property type="entry name" value="Kringle-like"/>
    <property type="match status" value="1"/>
</dbReference>
<keyword evidence="9" id="KW-0472">Membrane</keyword>
<dbReference type="Pfam" id="PF00008">
    <property type="entry name" value="EGF"/>
    <property type="match status" value="1"/>
</dbReference>
<feature type="disulfide bond" evidence="6">
    <location>
        <begin position="2197"/>
        <end position="2206"/>
    </location>
</feature>
<dbReference type="SMART" id="SM00321">
    <property type="entry name" value="WSC"/>
    <property type="match status" value="2"/>
</dbReference>
<feature type="region of interest" description="Disordered" evidence="8">
    <location>
        <begin position="2300"/>
        <end position="2321"/>
    </location>
</feature>
<sequence>MDSAPHYKPVRVLGIDDSGLIDMELATQYKPVRVLGIDDSGLIDMDLAAQYKSVRVLGINDSGLIDMDLATQYKPVRVLGIDDSGLIDMDLATQYKPVRVLGIDDSGLIDMELAPHYKPVRVLGIDDSGLKDMELATQYKRVRVLVMDDSGLIDMDLAAQYKPVRVLVIDDSGLIDMDLAAQYKPVRVLGIDDSRLLDMDLANQYKSFRVLVKMTLGFSDGYPREYLTLTAGRLNNFASVYPNIGTQNTSSCRDFQPVKSYSLGGRTQFDKIRLDLTTLHVQTNDFSYSQQSGRSPVRYGYASDKFSAKPNCSPRGTFKIDLAGTPFTVASSIQWTWQGSFAGGSTAKGVAHISNNSYIGCFTDAGDRLLAGHSENNPNLTTEICVQRCKTFGFWFAGTQYRSQCYCGDNHDRHSLAPESDCNAPCGGNHKEICGGTWRISVYSTGARQIYEGRCGGFPGGCFPATTIDPSTSVLALQVVSSHPCQQPISPCKNEGKCIASTATGFSCLCYPGYTGSLCDIARRKCQTNLSLLPRGYYPSPSSKFMTDTGEATLIRYNTGTCSLLHNCQSCTLQARCKKFECGCQNGGHCHRVTGECVCTTGYYGDKCENFDYCGYYEKHNNVTACGAGGICSAVPQDEIKAYGGDNAGDTCIFPFQYGINSYGSCVETNAVGPPFACGTKFDGQRDGYIDLGMWGPGAQYTIAAWVRPDVADGTRRTIVGGVGGCRDFGLYQFENFWAYYRGQGSQSHCTRGLSAVDHIQTGQWYLIASIKNATHVTIYVNGKLKSIRASPNSLPTTGGLWIGGEECCEQGRFKGLIKTVKIWKRALDPVHLKRSMETFGTANTTTEALKDGLVGHWELGEVIQPPCMGVDHGGEDWILDRSSIMLISGSHCNISQFTVPKNINAYVKPWDGTTGGTLKIQAKNILIAGTLSANAAGYRGGSRPRAGATGQQGESYPGLGKTSTQDNRGGGGGGLGGSGQSDHRGEPGGGAGYGSGASYINRLTSKNSNGFGGSGQMYGDSALSDLFMGSGGGSGGSSTNLTVNPAGGKGGNGGGAISLKAELSVKITGKVIATGERGQGDISAGWCPRPCTSTQVGSLTCSSQNATACWDESGPGGGGSGGSILISAKTISIGLPGRWKLDVSGGNGGYAPVSNAGGVGGSGRVRLEYVTYTGDERYTRKTSAIYTTATLQNEYPDHSQAGQQSINLATTQYGNEVLRGCFVDNTTYRMLSVAAGLTNAQKQSLTQEKCISLCRQKGYKYSGTEYHNECYCDNHLKMQLKRPDGECNTACTGDNTQMCGGTYRILVFGPPPSSPAIGHSGAVSKCEPWCVTAEQYSTTPKWGQCSLSTEFVTSWQIHCDCPAGFTGVGCAQVCAEWTWGSACRGNCSCNRNNSLSCLSQTGQCQCKPGYYGQQCQSPCPEGHFGPNCLNTCNCTGATDCDKATGKCMCQPGWYGHSCSFPCPPGVWGRNCSTACDCNQGGSCNPVDGTCECDPGYKLPFCADKCDPGQYGPNCIFVCDCNGQGCDPVSGVCDCDSGFTGHRCDQSCPYNTYGKQCRQNCQCLVDFDCDHKTGACLCGPGYLGAYCEQPCPQGTFGVTCREKCICQMNQTDKCETETGLCTCKPGFLGDDCKMSCPVGFFGPGCTSTCNCHNEAHCDRVTGVCTCHPGWTGAGCESSCPEPFYGNCSTRCPGCMNGFCDKGTGQCRACSGTSCACSEGFYGDRCRNECACFHGHCSSNGQCVCSPGWQGSQCDQQCPTDHYGSGCNQTCQCDHGKCHQEIGTCLCDPGYKGNRCDQPCSNTTYGSNCRRECLGCVKFSTGTCDSITGHCHCQPGYGGIVCTQPCPTGKFGVNCSQACACERGTCRQTDGFCYCPDGWTGAKCNQKCPTGTWGYNCSNSCDCGLHSNGCDPISGLCKCKPGFAGVHCTESCKTGFYGQECATPCRCNTFGYSMCSPLDGSCQCRLGYTGDFCDRVCDPGNWGLDCKMNCECSNHGNCNPFTGACDCLPGYNGTNCQYSCPNTTYGKNCGQFCNCNGGACDPRTGLCSCPPGKKGHHCELVCESTHFGFDCAQPCICHNEGVCNPVNGDCHCQPGWSGVRCDQECPEGQFGVDCAQSCPPCQNDGSCDSVTGRCTCAAGFMGPLCNETCTPGVWGSDCSNKCPLACSLTCFTTTGMCTCLPSTCLNGGTCNEKGLCSCVPGFYGSDCSQTTKPQWSGSVSAHTAIRSSNSGGVYLSKGSMAGLVLGLIIMALIAVTAVFLLMRKKYTGQFIKGPGGVAQTGFSPEVKDETTDGAAGFSNPLHFAEFSTPKSDPDLSQKDSAA</sequence>
<evidence type="ECO:0000256" key="8">
    <source>
        <dbReference type="SAM" id="MobiDB-lite"/>
    </source>
</evidence>
<dbReference type="GO" id="GO:0008270">
    <property type="term" value="F:zinc ion binding"/>
    <property type="evidence" value="ECO:0007669"/>
    <property type="project" value="InterPro"/>
</dbReference>
<dbReference type="Gene3D" id="2.170.300.10">
    <property type="entry name" value="Tie2 ligand-binding domain superfamily"/>
    <property type="match status" value="6"/>
</dbReference>
<feature type="disulfide bond" evidence="6">
    <location>
        <begin position="2135"/>
        <end position="2144"/>
    </location>
</feature>
<dbReference type="PROSITE" id="PS50026">
    <property type="entry name" value="EGF_3"/>
    <property type="match status" value="8"/>
</dbReference>
<feature type="domain" description="Laminin EGF-like" evidence="11">
    <location>
        <begin position="1900"/>
        <end position="1942"/>
    </location>
</feature>
<protein>
    <submittedName>
        <fullName evidence="14">Multiple epidermal growth factor-like domains protein 6</fullName>
    </submittedName>
</protein>
<evidence type="ECO:0000259" key="11">
    <source>
        <dbReference type="PROSITE" id="PS50027"/>
    </source>
</evidence>
<feature type="domain" description="EGF-like" evidence="10">
    <location>
        <begin position="2066"/>
        <end position="2101"/>
    </location>
</feature>
<dbReference type="InterPro" id="IPR002049">
    <property type="entry name" value="LE_dom"/>
</dbReference>
<feature type="domain" description="EGF-like" evidence="10">
    <location>
        <begin position="1981"/>
        <end position="2016"/>
    </location>
</feature>
<proteinExistence type="predicted"/>
<feature type="region of interest" description="Disordered" evidence="8">
    <location>
        <begin position="940"/>
        <end position="994"/>
    </location>
</feature>
<evidence type="ECO:0000313" key="15">
    <source>
        <dbReference type="Proteomes" id="UP000242188"/>
    </source>
</evidence>
<dbReference type="Pfam" id="PF07974">
    <property type="entry name" value="EGF_2"/>
    <property type="match status" value="1"/>
</dbReference>
<feature type="domain" description="Laminin EGF-like" evidence="11">
    <location>
        <begin position="1388"/>
        <end position="1437"/>
    </location>
</feature>
<feature type="domain" description="EGF-like" evidence="10">
    <location>
        <begin position="2177"/>
        <end position="2207"/>
    </location>
</feature>
<keyword evidence="9" id="KW-1133">Transmembrane helix</keyword>
<evidence type="ECO:0000256" key="7">
    <source>
        <dbReference type="PROSITE-ProRule" id="PRU00460"/>
    </source>
</evidence>
<evidence type="ECO:0000256" key="4">
    <source>
        <dbReference type="ARBA" id="ARBA00022737"/>
    </source>
</evidence>
<dbReference type="OrthoDB" id="6160791at2759"/>
<feature type="domain" description="EGF-like" evidence="10">
    <location>
        <begin position="481"/>
        <end position="520"/>
    </location>
</feature>
<feature type="disulfide bond" evidence="7">
    <location>
        <begin position="1918"/>
        <end position="1927"/>
    </location>
</feature>
<evidence type="ECO:0000256" key="1">
    <source>
        <dbReference type="ARBA" id="ARBA00022536"/>
    </source>
</evidence>
<feature type="disulfide bond" evidence="6">
    <location>
        <begin position="1786"/>
        <end position="1795"/>
    </location>
</feature>
<dbReference type="PROSITE" id="PS51212">
    <property type="entry name" value="WSC"/>
    <property type="match status" value="2"/>
</dbReference>
<evidence type="ECO:0000313" key="14">
    <source>
        <dbReference type="EMBL" id="OWF44172.1"/>
    </source>
</evidence>
<dbReference type="PROSITE" id="PS50027">
    <property type="entry name" value="EGF_LAM_2"/>
    <property type="match status" value="2"/>
</dbReference>
<dbReference type="SUPFAM" id="SSF49899">
    <property type="entry name" value="Concanavalin A-like lectins/glucanases"/>
    <property type="match status" value="1"/>
</dbReference>
<dbReference type="InterPro" id="IPR013111">
    <property type="entry name" value="EGF_extracell"/>
</dbReference>
<feature type="disulfide bond" evidence="6">
    <location>
        <begin position="1744"/>
        <end position="1753"/>
    </location>
</feature>
<dbReference type="InterPro" id="IPR006558">
    <property type="entry name" value="LamG-like"/>
</dbReference>
<feature type="domain" description="GON" evidence="12">
    <location>
        <begin position="182"/>
        <end position="381"/>
    </location>
</feature>
<keyword evidence="1 6" id="KW-0245">EGF-like domain</keyword>
<evidence type="ECO:0000256" key="9">
    <source>
        <dbReference type="SAM" id="Phobius"/>
    </source>
</evidence>
<feature type="compositionally biased region" description="Gly residues" evidence="8">
    <location>
        <begin position="969"/>
        <end position="980"/>
    </location>
</feature>
<dbReference type="PRINTS" id="PR00011">
    <property type="entry name" value="EGFLAMININ"/>
</dbReference>
<dbReference type="EMBL" id="NEDP02004865">
    <property type="protein sequence ID" value="OWF44172.1"/>
    <property type="molecule type" value="Genomic_DNA"/>
</dbReference>
<evidence type="ECO:0000259" key="13">
    <source>
        <dbReference type="PROSITE" id="PS51212"/>
    </source>
</evidence>
<dbReference type="FunFam" id="2.170.300.10:FF:000041">
    <property type="entry name" value="Tyrosine protein kinase receptor tie-1, putative"/>
    <property type="match status" value="4"/>
</dbReference>
<dbReference type="Pfam" id="PF00053">
    <property type="entry name" value="EGF_laminin"/>
    <property type="match status" value="8"/>
</dbReference>
<keyword evidence="4" id="KW-0677">Repeat</keyword>
<feature type="domain" description="EGF-like" evidence="10">
    <location>
        <begin position="578"/>
        <end position="609"/>
    </location>
</feature>
<dbReference type="PANTHER" id="PTHR24043:SF8">
    <property type="entry name" value="EGF-LIKE DOMAIN-CONTAINING PROTEIN"/>
    <property type="match status" value="1"/>
</dbReference>
<dbReference type="Pfam" id="PF13385">
    <property type="entry name" value="Laminin_G_3"/>
    <property type="match status" value="1"/>
</dbReference>
<feature type="domain" description="EGF-like" evidence="10">
    <location>
        <begin position="2109"/>
        <end position="2145"/>
    </location>
</feature>
<keyword evidence="5 6" id="KW-1015">Disulfide bond</keyword>
<dbReference type="Gene3D" id="2.60.120.200">
    <property type="match status" value="1"/>
</dbReference>
<keyword evidence="2" id="KW-0479">Metal-binding</keyword>
<feature type="domain" description="EGF-like" evidence="10">
    <location>
        <begin position="1721"/>
        <end position="1754"/>
    </location>
</feature>
<dbReference type="PANTHER" id="PTHR24043">
    <property type="entry name" value="SCAVENGER RECEPTOR CLASS F"/>
    <property type="match status" value="1"/>
</dbReference>
<dbReference type="InterPro" id="IPR013320">
    <property type="entry name" value="ConA-like_dom_sf"/>
</dbReference>
<dbReference type="PROSITE" id="PS00022">
    <property type="entry name" value="EGF_1"/>
    <property type="match status" value="12"/>
</dbReference>
<reference evidence="14 15" key="1">
    <citation type="journal article" date="2017" name="Nat. Ecol. Evol.">
        <title>Scallop genome provides insights into evolution of bilaterian karyotype and development.</title>
        <authorList>
            <person name="Wang S."/>
            <person name="Zhang J."/>
            <person name="Jiao W."/>
            <person name="Li J."/>
            <person name="Xun X."/>
            <person name="Sun Y."/>
            <person name="Guo X."/>
            <person name="Huan P."/>
            <person name="Dong B."/>
            <person name="Zhang L."/>
            <person name="Hu X."/>
            <person name="Sun X."/>
            <person name="Wang J."/>
            <person name="Zhao C."/>
            <person name="Wang Y."/>
            <person name="Wang D."/>
            <person name="Huang X."/>
            <person name="Wang R."/>
            <person name="Lv J."/>
            <person name="Li Y."/>
            <person name="Zhang Z."/>
            <person name="Liu B."/>
            <person name="Lu W."/>
            <person name="Hui Y."/>
            <person name="Liang J."/>
            <person name="Zhou Z."/>
            <person name="Hou R."/>
            <person name="Li X."/>
            <person name="Liu Y."/>
            <person name="Li H."/>
            <person name="Ning X."/>
            <person name="Lin Y."/>
            <person name="Zhao L."/>
            <person name="Xing Q."/>
            <person name="Dou J."/>
            <person name="Li Y."/>
            <person name="Mao J."/>
            <person name="Guo H."/>
            <person name="Dou H."/>
            <person name="Li T."/>
            <person name="Mu C."/>
            <person name="Jiang W."/>
            <person name="Fu Q."/>
            <person name="Fu X."/>
            <person name="Miao Y."/>
            <person name="Liu J."/>
            <person name="Yu Q."/>
            <person name="Li R."/>
            <person name="Liao H."/>
            <person name="Li X."/>
            <person name="Kong Y."/>
            <person name="Jiang Z."/>
            <person name="Chourrout D."/>
            <person name="Li R."/>
            <person name="Bao Z."/>
        </authorList>
    </citation>
    <scope>NUCLEOTIDE SEQUENCE [LARGE SCALE GENOMIC DNA]</scope>
    <source>
        <strain evidence="14 15">PY_sf001</strain>
    </source>
</reference>
<evidence type="ECO:0000259" key="10">
    <source>
        <dbReference type="PROSITE" id="PS50026"/>
    </source>
</evidence>
<feature type="disulfide bond" evidence="6">
    <location>
        <begin position="510"/>
        <end position="519"/>
    </location>
</feature>
<dbReference type="PROSITE" id="PS51046">
    <property type="entry name" value="GON"/>
    <property type="match status" value="1"/>
</dbReference>
<dbReference type="Proteomes" id="UP000242188">
    <property type="component" value="Unassembled WGS sequence"/>
</dbReference>
<dbReference type="InterPro" id="IPR013806">
    <property type="entry name" value="Kringle-like"/>
</dbReference>
<dbReference type="CDD" id="cd00055">
    <property type="entry name" value="EGF_Lam"/>
    <property type="match status" value="5"/>
</dbReference>
<keyword evidence="7" id="KW-0424">Laminin EGF-like domain</keyword>
<dbReference type="PROSITE" id="PS01186">
    <property type="entry name" value="EGF_2"/>
    <property type="match status" value="3"/>
</dbReference>
<keyword evidence="15" id="KW-1185">Reference proteome</keyword>
<dbReference type="SMART" id="SM00181">
    <property type="entry name" value="EGF"/>
    <property type="match status" value="22"/>
</dbReference>
<dbReference type="FunFam" id="2.10.25.10:FF:000118">
    <property type="entry name" value="protein delta homolog 2"/>
    <property type="match status" value="1"/>
</dbReference>
<name>A0A210Q5Z2_MIZYE</name>
<comment type="caution">
    <text evidence="14">The sequence shown here is derived from an EMBL/GenBank/DDBJ whole genome shotgun (WGS) entry which is preliminary data.</text>
</comment>
<dbReference type="Gene3D" id="2.10.25.10">
    <property type="entry name" value="Laminin"/>
    <property type="match status" value="2"/>
</dbReference>
<feature type="disulfide bond" evidence="6">
    <location>
        <begin position="2006"/>
        <end position="2015"/>
    </location>
</feature>
<feature type="disulfide bond" evidence="7">
    <location>
        <begin position="1407"/>
        <end position="1416"/>
    </location>
</feature>
<feature type="transmembrane region" description="Helical" evidence="9">
    <location>
        <begin position="2239"/>
        <end position="2261"/>
    </location>
</feature>
<feature type="disulfide bond" evidence="6">
    <location>
        <begin position="2091"/>
        <end position="2100"/>
    </location>
</feature>
<evidence type="ECO:0000256" key="2">
    <source>
        <dbReference type="ARBA" id="ARBA00022723"/>
    </source>
</evidence>
<evidence type="ECO:0000259" key="12">
    <source>
        <dbReference type="PROSITE" id="PS51046"/>
    </source>
</evidence>
<gene>
    <name evidence="14" type="ORF">KP79_PYT03606</name>
</gene>
<dbReference type="InterPro" id="IPR002889">
    <property type="entry name" value="WSC_carb-bd"/>
</dbReference>
<dbReference type="InterPro" id="IPR042635">
    <property type="entry name" value="MEGF10/SREC1/2-like"/>
</dbReference>
<dbReference type="SMART" id="SM00180">
    <property type="entry name" value="EGF_Lam"/>
    <property type="match status" value="17"/>
</dbReference>
<keyword evidence="9" id="KW-0812">Transmembrane</keyword>
<dbReference type="GO" id="GO:0004222">
    <property type="term" value="F:metalloendopeptidase activity"/>
    <property type="evidence" value="ECO:0007669"/>
    <property type="project" value="InterPro"/>
</dbReference>
<organism evidence="14 15">
    <name type="scientific">Mizuhopecten yessoensis</name>
    <name type="common">Japanese scallop</name>
    <name type="synonym">Patinopecten yessoensis</name>
    <dbReference type="NCBI Taxonomy" id="6573"/>
    <lineage>
        <taxon>Eukaryota</taxon>
        <taxon>Metazoa</taxon>
        <taxon>Spiralia</taxon>
        <taxon>Lophotrochozoa</taxon>
        <taxon>Mollusca</taxon>
        <taxon>Bivalvia</taxon>
        <taxon>Autobranchia</taxon>
        <taxon>Pteriomorphia</taxon>
        <taxon>Pectinida</taxon>
        <taxon>Pectinoidea</taxon>
        <taxon>Pectinidae</taxon>
        <taxon>Mizuhopecten</taxon>
    </lineage>
</organism>
<dbReference type="SUPFAM" id="SSF57196">
    <property type="entry name" value="EGF/Laminin"/>
    <property type="match status" value="1"/>
</dbReference>
<dbReference type="GO" id="GO:0005044">
    <property type="term" value="F:scavenger receptor activity"/>
    <property type="evidence" value="ECO:0007669"/>
    <property type="project" value="InterPro"/>
</dbReference>
<evidence type="ECO:0000256" key="3">
    <source>
        <dbReference type="ARBA" id="ARBA00022729"/>
    </source>
</evidence>